<protein>
    <submittedName>
        <fullName evidence="1">Uncharacterized protein</fullName>
    </submittedName>
</protein>
<dbReference type="AlphaFoldDB" id="A0A067PPV8"/>
<dbReference type="InParanoid" id="A0A067PPV8"/>
<sequence length="56" mass="6112">MLHSNINIPSPSTISRDVQEMFSLSQTHIAVFLQSHIGKLHLAVDGWTSPNVLVGS</sequence>
<name>A0A067PPV8_9AGAM</name>
<organism evidence="1 2">
    <name type="scientific">Jaapia argillacea MUCL 33604</name>
    <dbReference type="NCBI Taxonomy" id="933084"/>
    <lineage>
        <taxon>Eukaryota</taxon>
        <taxon>Fungi</taxon>
        <taxon>Dikarya</taxon>
        <taxon>Basidiomycota</taxon>
        <taxon>Agaricomycotina</taxon>
        <taxon>Agaricomycetes</taxon>
        <taxon>Agaricomycetidae</taxon>
        <taxon>Jaapiales</taxon>
        <taxon>Jaapiaceae</taxon>
        <taxon>Jaapia</taxon>
    </lineage>
</organism>
<evidence type="ECO:0000313" key="1">
    <source>
        <dbReference type="EMBL" id="KDQ53332.1"/>
    </source>
</evidence>
<dbReference type="EMBL" id="KL197734">
    <property type="protein sequence ID" value="KDQ53332.1"/>
    <property type="molecule type" value="Genomic_DNA"/>
</dbReference>
<dbReference type="Proteomes" id="UP000027265">
    <property type="component" value="Unassembled WGS sequence"/>
</dbReference>
<dbReference type="HOGENOM" id="CLU_3014473_0_0_1"/>
<gene>
    <name evidence="1" type="ORF">JAAARDRAFT_197497</name>
</gene>
<evidence type="ECO:0000313" key="2">
    <source>
        <dbReference type="Proteomes" id="UP000027265"/>
    </source>
</evidence>
<keyword evidence="2" id="KW-1185">Reference proteome</keyword>
<reference evidence="2" key="1">
    <citation type="journal article" date="2014" name="Proc. Natl. Acad. Sci. U.S.A.">
        <title>Extensive sampling of basidiomycete genomes demonstrates inadequacy of the white-rot/brown-rot paradigm for wood decay fungi.</title>
        <authorList>
            <person name="Riley R."/>
            <person name="Salamov A.A."/>
            <person name="Brown D.W."/>
            <person name="Nagy L.G."/>
            <person name="Floudas D."/>
            <person name="Held B.W."/>
            <person name="Levasseur A."/>
            <person name="Lombard V."/>
            <person name="Morin E."/>
            <person name="Otillar R."/>
            <person name="Lindquist E.A."/>
            <person name="Sun H."/>
            <person name="LaButti K.M."/>
            <person name="Schmutz J."/>
            <person name="Jabbour D."/>
            <person name="Luo H."/>
            <person name="Baker S.E."/>
            <person name="Pisabarro A.G."/>
            <person name="Walton J.D."/>
            <person name="Blanchette R.A."/>
            <person name="Henrissat B."/>
            <person name="Martin F."/>
            <person name="Cullen D."/>
            <person name="Hibbett D.S."/>
            <person name="Grigoriev I.V."/>
        </authorList>
    </citation>
    <scope>NUCLEOTIDE SEQUENCE [LARGE SCALE GENOMIC DNA]</scope>
    <source>
        <strain evidence="2">MUCL 33604</strain>
    </source>
</reference>
<accession>A0A067PPV8</accession>
<dbReference type="OrthoDB" id="3247971at2759"/>
<proteinExistence type="predicted"/>